<comment type="caution">
    <text evidence="6">The sequence shown here is derived from an EMBL/GenBank/DDBJ whole genome shotgun (WGS) entry which is preliminary data.</text>
</comment>
<dbReference type="InterPro" id="IPR027417">
    <property type="entry name" value="P-loop_NTPase"/>
</dbReference>
<dbReference type="Gene3D" id="1.20.1560.10">
    <property type="entry name" value="ABC transporter type 1, transmembrane domain"/>
    <property type="match status" value="1"/>
</dbReference>
<evidence type="ECO:0000256" key="1">
    <source>
        <dbReference type="ARBA" id="ARBA00004141"/>
    </source>
</evidence>
<evidence type="ECO:0000259" key="5">
    <source>
        <dbReference type="Pfam" id="PF00005"/>
    </source>
</evidence>
<feature type="domain" description="ABC transporter" evidence="5">
    <location>
        <begin position="45"/>
        <end position="140"/>
    </location>
</feature>
<dbReference type="InterPro" id="IPR036640">
    <property type="entry name" value="ABC1_TM_sf"/>
</dbReference>
<dbReference type="Gene3D" id="3.40.50.300">
    <property type="entry name" value="P-loop containing nucleotide triphosphate hydrolases"/>
    <property type="match status" value="1"/>
</dbReference>
<evidence type="ECO:0000256" key="2">
    <source>
        <dbReference type="ARBA" id="ARBA00022692"/>
    </source>
</evidence>
<dbReference type="PANTHER" id="PTHR24222">
    <property type="entry name" value="ABC TRANSPORTER B FAMILY"/>
    <property type="match status" value="1"/>
</dbReference>
<sequence>MERKPLINISETKGIILENIKGELSLNGVYFSYPTRPEVQVLSVFSLYVPSGTTSALVGKSGSGKSTVISIVERFYDPQAGNVLVDGVNLKELQLKWVRQNVIGLVSQEPTLFSTTIKENITYGKQYATDEEIKQAVKLSNSAAFIDKLPM</sequence>
<gene>
    <name evidence="6" type="ORF">MKW94_028409</name>
</gene>
<keyword evidence="7" id="KW-1185">Reference proteome</keyword>
<protein>
    <recommendedName>
        <fullName evidence="5">ABC transporter domain-containing protein</fullName>
    </recommendedName>
</protein>
<keyword evidence="4" id="KW-0472">Membrane</keyword>
<dbReference type="Proteomes" id="UP001177140">
    <property type="component" value="Unassembled WGS sequence"/>
</dbReference>
<dbReference type="EMBL" id="JAJJMA010211276">
    <property type="protein sequence ID" value="MCL7040344.1"/>
    <property type="molecule type" value="Genomic_DNA"/>
</dbReference>
<accession>A0AA41VFI7</accession>
<dbReference type="GO" id="GO:0005886">
    <property type="term" value="C:plasma membrane"/>
    <property type="evidence" value="ECO:0007669"/>
    <property type="project" value="TreeGrafter"/>
</dbReference>
<feature type="non-terminal residue" evidence="6">
    <location>
        <position position="151"/>
    </location>
</feature>
<dbReference type="GO" id="GO:0005524">
    <property type="term" value="F:ATP binding"/>
    <property type="evidence" value="ECO:0007669"/>
    <property type="project" value="InterPro"/>
</dbReference>
<dbReference type="AlphaFoldDB" id="A0AA41VFI7"/>
<dbReference type="SUPFAM" id="SSF52540">
    <property type="entry name" value="P-loop containing nucleoside triphosphate hydrolases"/>
    <property type="match status" value="1"/>
</dbReference>
<reference evidence="6" key="1">
    <citation type="submission" date="2022-03" db="EMBL/GenBank/DDBJ databases">
        <title>A functionally conserved STORR gene fusion in Papaver species that diverged 16.8 million years ago.</title>
        <authorList>
            <person name="Catania T."/>
        </authorList>
    </citation>
    <scope>NUCLEOTIDE SEQUENCE</scope>
    <source>
        <strain evidence="6">S-191538</strain>
    </source>
</reference>
<dbReference type="InterPro" id="IPR003439">
    <property type="entry name" value="ABC_transporter-like_ATP-bd"/>
</dbReference>
<evidence type="ECO:0000313" key="6">
    <source>
        <dbReference type="EMBL" id="MCL7040344.1"/>
    </source>
</evidence>
<evidence type="ECO:0000256" key="3">
    <source>
        <dbReference type="ARBA" id="ARBA00022989"/>
    </source>
</evidence>
<proteinExistence type="predicted"/>
<evidence type="ECO:0000313" key="7">
    <source>
        <dbReference type="Proteomes" id="UP001177140"/>
    </source>
</evidence>
<dbReference type="Pfam" id="PF00005">
    <property type="entry name" value="ABC_tran"/>
    <property type="match status" value="1"/>
</dbReference>
<keyword evidence="3" id="KW-1133">Transmembrane helix</keyword>
<comment type="subcellular location">
    <subcellularLocation>
        <location evidence="1">Membrane</location>
        <topology evidence="1">Multi-pass membrane protein</topology>
    </subcellularLocation>
</comment>
<name>A0AA41VFI7_PAPNU</name>
<dbReference type="PANTHER" id="PTHR24222:SF50">
    <property type="entry name" value="ABC TRANSPORTER B FAMILY MEMBER 9-LIKE ISOFORM X2"/>
    <property type="match status" value="1"/>
</dbReference>
<dbReference type="GO" id="GO:0016887">
    <property type="term" value="F:ATP hydrolysis activity"/>
    <property type="evidence" value="ECO:0007669"/>
    <property type="project" value="InterPro"/>
</dbReference>
<dbReference type="InterPro" id="IPR039421">
    <property type="entry name" value="Type_1_exporter"/>
</dbReference>
<evidence type="ECO:0000256" key="4">
    <source>
        <dbReference type="ARBA" id="ARBA00023136"/>
    </source>
</evidence>
<dbReference type="GO" id="GO:0042626">
    <property type="term" value="F:ATPase-coupled transmembrane transporter activity"/>
    <property type="evidence" value="ECO:0007669"/>
    <property type="project" value="TreeGrafter"/>
</dbReference>
<keyword evidence="2" id="KW-0812">Transmembrane</keyword>
<organism evidence="6 7">
    <name type="scientific">Papaver nudicaule</name>
    <name type="common">Iceland poppy</name>
    <dbReference type="NCBI Taxonomy" id="74823"/>
    <lineage>
        <taxon>Eukaryota</taxon>
        <taxon>Viridiplantae</taxon>
        <taxon>Streptophyta</taxon>
        <taxon>Embryophyta</taxon>
        <taxon>Tracheophyta</taxon>
        <taxon>Spermatophyta</taxon>
        <taxon>Magnoliopsida</taxon>
        <taxon>Ranunculales</taxon>
        <taxon>Papaveraceae</taxon>
        <taxon>Papaveroideae</taxon>
        <taxon>Papaver</taxon>
    </lineage>
</organism>